<evidence type="ECO:0000256" key="4">
    <source>
        <dbReference type="ARBA" id="ARBA00022801"/>
    </source>
</evidence>
<reference evidence="8 9" key="1">
    <citation type="submission" date="2023-11" db="EMBL/GenBank/DDBJ databases">
        <title>Scandinavium wanjuensis sp. nov., isolated from lettuce South Korea.</title>
        <authorList>
            <person name="Park J."/>
            <person name="Park S."/>
            <person name="Oh K.K."/>
            <person name="Cho G.S."/>
            <person name="Franz C.M.A.P."/>
        </authorList>
    </citation>
    <scope>NUCLEOTIDE SEQUENCE [LARGE SCALE GENOMIC DNA]</scope>
    <source>
        <strain evidence="8 9">V105_6</strain>
    </source>
</reference>
<organism evidence="8 9">
    <name type="scientific">Scandinavium lactucae</name>
    <dbReference type="NCBI Taxonomy" id="3095028"/>
    <lineage>
        <taxon>Bacteria</taxon>
        <taxon>Pseudomonadati</taxon>
        <taxon>Pseudomonadota</taxon>
        <taxon>Gammaproteobacteria</taxon>
        <taxon>Enterobacterales</taxon>
        <taxon>Enterobacteriaceae</taxon>
        <taxon>Scandinavium</taxon>
    </lineage>
</organism>
<feature type="domain" description="PLD phosphodiesterase" evidence="7">
    <location>
        <begin position="112"/>
        <end position="139"/>
    </location>
</feature>
<evidence type="ECO:0000313" key="9">
    <source>
        <dbReference type="Proteomes" id="UP001275664"/>
    </source>
</evidence>
<evidence type="ECO:0000256" key="1">
    <source>
        <dbReference type="ARBA" id="ARBA00000798"/>
    </source>
</evidence>
<evidence type="ECO:0000313" key="8">
    <source>
        <dbReference type="EMBL" id="MDX6041241.1"/>
    </source>
</evidence>
<dbReference type="PROSITE" id="PS50035">
    <property type="entry name" value="PLD"/>
    <property type="match status" value="1"/>
</dbReference>
<dbReference type="Proteomes" id="UP001275664">
    <property type="component" value="Unassembled WGS sequence"/>
</dbReference>
<dbReference type="Pfam" id="PF13091">
    <property type="entry name" value="PLDc_2"/>
    <property type="match status" value="1"/>
</dbReference>
<keyword evidence="5" id="KW-0442">Lipid degradation</keyword>
<keyword evidence="4" id="KW-0378">Hydrolase</keyword>
<dbReference type="Gene3D" id="3.30.870.10">
    <property type="entry name" value="Endonuclease Chain A"/>
    <property type="match status" value="1"/>
</dbReference>
<dbReference type="InterPro" id="IPR025202">
    <property type="entry name" value="PLD-like_dom"/>
</dbReference>
<name>A0ABU4QPK6_9ENTR</name>
<evidence type="ECO:0000259" key="7">
    <source>
        <dbReference type="PROSITE" id="PS50035"/>
    </source>
</evidence>
<sequence>MITGTRISLSTFLLAILLIPLTTTATETRITTGFSPGGSAIANVLGAISSARETIDVAAYSFTSKDVAVALDSASQRGIKVRVVADAKDNGGRYSAVTWLQHKGIPVRLNGRYAIQHNKFMVIDGVTTQTGSFNFTSSAIKRNAENTIVIWNEPHTAQAYQREFNRLWSEGTD</sequence>
<dbReference type="EC" id="3.1.4.4" evidence="3"/>
<accession>A0ABU4QPK6</accession>
<gene>
    <name evidence="8" type="ORF">SIK69_13695</name>
</gene>
<dbReference type="RefSeq" id="WP_319786325.1">
    <property type="nucleotide sequence ID" value="NZ_JAWXRD010000031.1"/>
</dbReference>
<evidence type="ECO:0000256" key="2">
    <source>
        <dbReference type="ARBA" id="ARBA00008664"/>
    </source>
</evidence>
<evidence type="ECO:0000256" key="5">
    <source>
        <dbReference type="ARBA" id="ARBA00022963"/>
    </source>
</evidence>
<dbReference type="PANTHER" id="PTHR43856">
    <property type="entry name" value="CARDIOLIPIN HYDROLASE"/>
    <property type="match status" value="1"/>
</dbReference>
<dbReference type="PANTHER" id="PTHR43856:SF1">
    <property type="entry name" value="MITOCHONDRIAL CARDIOLIPIN HYDROLASE"/>
    <property type="match status" value="1"/>
</dbReference>
<proteinExistence type="inferred from homology"/>
<dbReference type="CDD" id="cd09170">
    <property type="entry name" value="PLDc_Nuc"/>
    <property type="match status" value="1"/>
</dbReference>
<evidence type="ECO:0000256" key="6">
    <source>
        <dbReference type="ARBA" id="ARBA00023098"/>
    </source>
</evidence>
<dbReference type="InterPro" id="IPR051406">
    <property type="entry name" value="PLD_domain"/>
</dbReference>
<comment type="caution">
    <text evidence="8">The sequence shown here is derived from an EMBL/GenBank/DDBJ whole genome shotgun (WGS) entry which is preliminary data.</text>
</comment>
<comment type="similarity">
    <text evidence="2">Belongs to the phospholipase D family.</text>
</comment>
<dbReference type="SUPFAM" id="SSF56024">
    <property type="entry name" value="Phospholipase D/nuclease"/>
    <property type="match status" value="1"/>
</dbReference>
<comment type="catalytic activity">
    <reaction evidence="1">
        <text>a 1,2-diacyl-sn-glycero-3-phosphocholine + H2O = a 1,2-diacyl-sn-glycero-3-phosphate + choline + H(+)</text>
        <dbReference type="Rhea" id="RHEA:14445"/>
        <dbReference type="ChEBI" id="CHEBI:15354"/>
        <dbReference type="ChEBI" id="CHEBI:15377"/>
        <dbReference type="ChEBI" id="CHEBI:15378"/>
        <dbReference type="ChEBI" id="CHEBI:57643"/>
        <dbReference type="ChEBI" id="CHEBI:58608"/>
        <dbReference type="EC" id="3.1.4.4"/>
    </reaction>
</comment>
<dbReference type="EMBL" id="JAWXRD010000031">
    <property type="protein sequence ID" value="MDX6041241.1"/>
    <property type="molecule type" value="Genomic_DNA"/>
</dbReference>
<dbReference type="SMART" id="SM00155">
    <property type="entry name" value="PLDc"/>
    <property type="match status" value="1"/>
</dbReference>
<keyword evidence="9" id="KW-1185">Reference proteome</keyword>
<dbReference type="InterPro" id="IPR001736">
    <property type="entry name" value="PLipase_D/transphosphatidylase"/>
</dbReference>
<evidence type="ECO:0000256" key="3">
    <source>
        <dbReference type="ARBA" id="ARBA00012027"/>
    </source>
</evidence>
<keyword evidence="6" id="KW-0443">Lipid metabolism</keyword>
<protein>
    <recommendedName>
        <fullName evidence="3">phospholipase D</fullName>
        <ecNumber evidence="3">3.1.4.4</ecNumber>
    </recommendedName>
</protein>